<dbReference type="OrthoDB" id="9182298at2"/>
<feature type="domain" description="PilZ" evidence="1">
    <location>
        <begin position="4"/>
        <end position="90"/>
    </location>
</feature>
<protein>
    <recommendedName>
        <fullName evidence="1">PilZ domain-containing protein</fullName>
    </recommendedName>
</protein>
<dbReference type="Pfam" id="PF07238">
    <property type="entry name" value="PilZ"/>
    <property type="match status" value="1"/>
</dbReference>
<dbReference type="eggNOG" id="ENOG50341A3">
    <property type="taxonomic scope" value="Bacteria"/>
</dbReference>
<dbReference type="STRING" id="159087.Daro_0131"/>
<dbReference type="AlphaFoldDB" id="Q47JU1"/>
<reference evidence="2" key="1">
    <citation type="submission" date="2005-08" db="EMBL/GenBank/DDBJ databases">
        <title>Complete sequence of Dechloromonas aromatica RCB.</title>
        <authorList>
            <person name="Salinero K.K."/>
            <person name="Copeland A."/>
            <person name="Lucas S."/>
            <person name="Lapidus A."/>
            <person name="Barry K."/>
            <person name="Detter J.C."/>
            <person name="Glavina T."/>
            <person name="Hammon N."/>
            <person name="Israni S."/>
            <person name="Pitluck S."/>
            <person name="Di Bartolo G."/>
            <person name="Trong S."/>
            <person name="Schmutz J."/>
            <person name="Larimer F."/>
            <person name="Land M."/>
            <person name="Ivanova N."/>
            <person name="Richardson P."/>
        </authorList>
    </citation>
    <scope>NUCLEOTIDE SEQUENCE</scope>
    <source>
        <strain evidence="2">RCB</strain>
    </source>
</reference>
<accession>Q47JU1</accession>
<dbReference type="InterPro" id="IPR009875">
    <property type="entry name" value="PilZ_domain"/>
</dbReference>
<dbReference type="KEGG" id="dar:Daro_0131"/>
<evidence type="ECO:0000313" key="2">
    <source>
        <dbReference type="EMBL" id="AAZ44890.1"/>
    </source>
</evidence>
<proteinExistence type="predicted"/>
<evidence type="ECO:0000259" key="1">
    <source>
        <dbReference type="Pfam" id="PF07238"/>
    </source>
</evidence>
<dbReference type="GO" id="GO:0035438">
    <property type="term" value="F:cyclic-di-GMP binding"/>
    <property type="evidence" value="ECO:0007669"/>
    <property type="project" value="InterPro"/>
</dbReference>
<dbReference type="Gene3D" id="2.40.10.220">
    <property type="entry name" value="predicted glycosyltransferase like domains"/>
    <property type="match status" value="1"/>
</dbReference>
<dbReference type="SUPFAM" id="SSF141371">
    <property type="entry name" value="PilZ domain-like"/>
    <property type="match status" value="1"/>
</dbReference>
<dbReference type="HOGENOM" id="CLU_1412637_0_0_4"/>
<gene>
    <name evidence="2" type="ordered locus">Daro_0131</name>
</gene>
<sequence length="206" mass="21919">MLDQRRHLRIRFASLPTISLGYGGAVGEGVIENLSLSGLMVRTSMPLEISHNVGCEFRIFQSPLIDVPAAVVSRVGDVFGVRFQPGPISQILIEDAINQALLDGNASILSVHELGGKKIMRITGGLSGALRNDFMHALTRMGVDEIDVESVTAVEQAGLALCLVATTRHGVTIGAQSQCFAEAWKFAQAVPGDSVPETPGRGQTLE</sequence>
<dbReference type="EMBL" id="CP000089">
    <property type="protein sequence ID" value="AAZ44890.1"/>
    <property type="molecule type" value="Genomic_DNA"/>
</dbReference>
<name>Q47JU1_DECAR</name>
<organism evidence="2">
    <name type="scientific">Dechloromonas aromatica (strain RCB)</name>
    <dbReference type="NCBI Taxonomy" id="159087"/>
    <lineage>
        <taxon>Bacteria</taxon>
        <taxon>Pseudomonadati</taxon>
        <taxon>Pseudomonadota</taxon>
        <taxon>Betaproteobacteria</taxon>
        <taxon>Rhodocyclales</taxon>
        <taxon>Azonexaceae</taxon>
        <taxon>Dechloromonas</taxon>
    </lineage>
</organism>